<evidence type="ECO:0000256" key="1">
    <source>
        <dbReference type="SAM" id="Coils"/>
    </source>
</evidence>
<proteinExistence type="predicted"/>
<organism evidence="2">
    <name type="scientific">viral metagenome</name>
    <dbReference type="NCBI Taxonomy" id="1070528"/>
    <lineage>
        <taxon>unclassified sequences</taxon>
        <taxon>metagenomes</taxon>
        <taxon>organismal metagenomes</taxon>
    </lineage>
</organism>
<keyword evidence="1" id="KW-0175">Coiled coil</keyword>
<evidence type="ECO:0000313" key="2">
    <source>
        <dbReference type="EMBL" id="QHU21094.1"/>
    </source>
</evidence>
<accession>A0A6C0KX76</accession>
<protein>
    <submittedName>
        <fullName evidence="2">Uncharacterized protein</fullName>
    </submittedName>
</protein>
<feature type="coiled-coil region" evidence="1">
    <location>
        <begin position="9"/>
        <end position="50"/>
    </location>
</feature>
<reference evidence="2" key="1">
    <citation type="journal article" date="2020" name="Nature">
        <title>Giant virus diversity and host interactions through global metagenomics.</title>
        <authorList>
            <person name="Schulz F."/>
            <person name="Roux S."/>
            <person name="Paez-Espino D."/>
            <person name="Jungbluth S."/>
            <person name="Walsh D.A."/>
            <person name="Denef V.J."/>
            <person name="McMahon K.D."/>
            <person name="Konstantinidis K.T."/>
            <person name="Eloe-Fadrosh E.A."/>
            <person name="Kyrpides N.C."/>
            <person name="Woyke T."/>
        </authorList>
    </citation>
    <scope>NUCLEOTIDE SEQUENCE</scope>
    <source>
        <strain evidence="2">GVMAG-S-3300013094-100</strain>
    </source>
</reference>
<dbReference type="AlphaFoldDB" id="A0A6C0KX76"/>
<name>A0A6C0KX76_9ZZZZ</name>
<dbReference type="EMBL" id="MN740978">
    <property type="protein sequence ID" value="QHU21094.1"/>
    <property type="molecule type" value="Genomic_DNA"/>
</dbReference>
<sequence length="131" mass="15083">MVSLASGSVKNTKDELEKVLREISALEIIRKKLQKQLQNEETKNKQSGTKVLTLTFRSDSAFKDQLSKNENGTIKLSWKGQMISPSYDKDMLNNSMEKHIFVKKGSKKDGIQKYLDRGIKRKIIYTLVKQF</sequence>